<dbReference type="AlphaFoldDB" id="A0A9P0QKC8"/>
<feature type="domain" description="Translocon Sec61/SecY plug" evidence="3">
    <location>
        <begin position="43"/>
        <end position="77"/>
    </location>
</feature>
<keyword evidence="5" id="KW-1185">Reference proteome</keyword>
<proteinExistence type="inferred from homology"/>
<dbReference type="PRINTS" id="PR00303">
    <property type="entry name" value="SECYTRNLCASE"/>
</dbReference>
<dbReference type="GO" id="GO:0016020">
    <property type="term" value="C:membrane"/>
    <property type="evidence" value="ECO:0007669"/>
    <property type="project" value="InterPro"/>
</dbReference>
<reference evidence="4" key="1">
    <citation type="submission" date="2022-03" db="EMBL/GenBank/DDBJ databases">
        <authorList>
            <person name="Legras J.-L."/>
            <person name="Devillers H."/>
            <person name="Grondin C."/>
        </authorList>
    </citation>
    <scope>NUCLEOTIDE SEQUENCE</scope>
    <source>
        <strain evidence="4">CLIB 1423</strain>
    </source>
</reference>
<organism evidence="4 5">
    <name type="scientific">[Candida] railenensis</name>
    <dbReference type="NCBI Taxonomy" id="45579"/>
    <lineage>
        <taxon>Eukaryota</taxon>
        <taxon>Fungi</taxon>
        <taxon>Dikarya</taxon>
        <taxon>Ascomycota</taxon>
        <taxon>Saccharomycotina</taxon>
        <taxon>Pichiomycetes</taxon>
        <taxon>Debaryomycetaceae</taxon>
        <taxon>Kurtzmaniella</taxon>
    </lineage>
</organism>
<keyword evidence="2" id="KW-0472">Membrane</keyword>
<feature type="transmembrane region" description="Helical" evidence="2">
    <location>
        <begin position="320"/>
        <end position="340"/>
    </location>
</feature>
<dbReference type="OrthoDB" id="420669at2759"/>
<dbReference type="GO" id="GO:0015031">
    <property type="term" value="P:protein transport"/>
    <property type="evidence" value="ECO:0007669"/>
    <property type="project" value="InterPro"/>
</dbReference>
<sequence length="493" mass="53077">MSGFRLLDLVKFFVPILPEIESPLDNQSFDEKIVFTVASGIIFILAQFPLYGLIPNAYLEIQDPFFFNRSIFAMEKGTLLELGLLPVITASFLWQVAAGLKLVKVNFNLRSDRELFQTGQKLTAFALAAVYGLGLIASGYYNNVIKGFEPTDAAPFPSLSILGLILLQIVATSSIVTLMVEIFDKGYGFGSGCLSFIALQVATTFVRDIISFESYAKGEVSQTYGALASIFVSLKDFKFNTESLARTDLPNVIQVLIVLFTILVVIGFQNFRIELPIRSTKMRGMANVFPIRLMYTGVLPVIFAFTVVTNLQVLGYSLSSVLSAFTSSTIASSVIGSWTLNANNNNLELTSGLLYFLSPATSVFGTLISPIRSIVYSSTIVVISCWFANFWSKISGSAPKDIAKQFKEQGITIASKRDVSITKELSRVIPVASVSGAFVLASIAIAGDLLGGLGKGVAAVVGVSAAFGVLEEFTMEVQQSGAGSQFAGAFGGK</sequence>
<feature type="transmembrane region" description="Helical" evidence="2">
    <location>
        <begin position="292"/>
        <end position="314"/>
    </location>
</feature>
<evidence type="ECO:0000256" key="1">
    <source>
        <dbReference type="RuleBase" id="RU004349"/>
    </source>
</evidence>
<keyword evidence="2" id="KW-1133">Transmembrane helix</keyword>
<evidence type="ECO:0000259" key="3">
    <source>
        <dbReference type="Pfam" id="PF10559"/>
    </source>
</evidence>
<name>A0A9P0QKC8_9ASCO</name>
<keyword evidence="2" id="KW-0812">Transmembrane</keyword>
<feature type="transmembrane region" description="Helical" evidence="2">
    <location>
        <begin position="252"/>
        <end position="271"/>
    </location>
</feature>
<evidence type="ECO:0000256" key="2">
    <source>
        <dbReference type="SAM" id="Phobius"/>
    </source>
</evidence>
<feature type="transmembrane region" description="Helical" evidence="2">
    <location>
        <begin position="352"/>
        <end position="368"/>
    </location>
</feature>
<feature type="transmembrane region" description="Helical" evidence="2">
    <location>
        <begin position="161"/>
        <end position="180"/>
    </location>
</feature>
<comment type="similarity">
    <text evidence="1">Belongs to the SecY/SEC61-alpha family.</text>
</comment>
<evidence type="ECO:0000313" key="5">
    <source>
        <dbReference type="Proteomes" id="UP000837801"/>
    </source>
</evidence>
<feature type="transmembrane region" description="Helical" evidence="2">
    <location>
        <begin position="425"/>
        <end position="446"/>
    </location>
</feature>
<feature type="transmembrane region" description="Helical" evidence="2">
    <location>
        <begin position="33"/>
        <end position="54"/>
    </location>
</feature>
<dbReference type="Pfam" id="PF10559">
    <property type="entry name" value="Plug_translocon"/>
    <property type="match status" value="1"/>
</dbReference>
<comment type="caution">
    <text evidence="4">The sequence shown here is derived from an EMBL/GenBank/DDBJ whole genome shotgun (WGS) entry which is preliminary data.</text>
</comment>
<evidence type="ECO:0000313" key="4">
    <source>
        <dbReference type="EMBL" id="CAH2350153.1"/>
    </source>
</evidence>
<dbReference type="Pfam" id="PF00344">
    <property type="entry name" value="SecY"/>
    <property type="match status" value="1"/>
</dbReference>
<feature type="transmembrane region" description="Helical" evidence="2">
    <location>
        <begin position="82"/>
        <end position="103"/>
    </location>
</feature>
<dbReference type="Gene3D" id="1.10.3370.10">
    <property type="entry name" value="SecY subunit domain"/>
    <property type="match status" value="1"/>
</dbReference>
<dbReference type="Proteomes" id="UP000837801">
    <property type="component" value="Unassembled WGS sequence"/>
</dbReference>
<dbReference type="PIRSF" id="PIRSF004557">
    <property type="entry name" value="SecY"/>
    <property type="match status" value="1"/>
</dbReference>
<dbReference type="SUPFAM" id="SSF103491">
    <property type="entry name" value="Preprotein translocase SecY subunit"/>
    <property type="match status" value="1"/>
</dbReference>
<dbReference type="InterPro" id="IPR002208">
    <property type="entry name" value="SecY/SEC61-alpha"/>
</dbReference>
<dbReference type="EMBL" id="CAKXYY010000001">
    <property type="protein sequence ID" value="CAH2350153.1"/>
    <property type="molecule type" value="Genomic_DNA"/>
</dbReference>
<protein>
    <submittedName>
        <fullName evidence="4">Sec sixty-one protein homolog</fullName>
    </submittedName>
</protein>
<gene>
    <name evidence="4" type="ORF">CLIB1423_01S03708</name>
</gene>
<dbReference type="InterPro" id="IPR019561">
    <property type="entry name" value="Translocon_Sec61/SecY_plug_dom"/>
</dbReference>
<feature type="transmembrane region" description="Helical" evidence="2">
    <location>
        <begin position="374"/>
        <end position="391"/>
    </location>
</feature>
<dbReference type="PANTHER" id="PTHR10906">
    <property type="entry name" value="SECY/SEC61-ALPHA FAMILY MEMBER"/>
    <property type="match status" value="1"/>
</dbReference>
<feature type="transmembrane region" description="Helical" evidence="2">
    <location>
        <begin position="124"/>
        <end position="141"/>
    </location>
</feature>
<dbReference type="InterPro" id="IPR023201">
    <property type="entry name" value="SecY_dom_sf"/>
</dbReference>
<accession>A0A9P0QKC8</accession>